<keyword evidence="2" id="KW-0238">DNA-binding</keyword>
<evidence type="ECO:0000259" key="5">
    <source>
        <dbReference type="PROSITE" id="PS01124"/>
    </source>
</evidence>
<gene>
    <name evidence="6" type="ORF">J2T04_001094</name>
</gene>
<evidence type="ECO:0000256" key="3">
    <source>
        <dbReference type="ARBA" id="ARBA00023159"/>
    </source>
</evidence>
<name>A0ABT9SL50_9FLAO</name>
<reference evidence="6 7" key="1">
    <citation type="submission" date="2023-07" db="EMBL/GenBank/DDBJ databases">
        <title>Sorghum-associated microbial communities from plants grown in Nebraska, USA.</title>
        <authorList>
            <person name="Schachtman D."/>
        </authorList>
    </citation>
    <scope>NUCLEOTIDE SEQUENCE [LARGE SCALE GENOMIC DNA]</scope>
    <source>
        <strain evidence="6 7">CC351</strain>
    </source>
</reference>
<proteinExistence type="predicted"/>
<dbReference type="SMART" id="SM00342">
    <property type="entry name" value="HTH_ARAC"/>
    <property type="match status" value="1"/>
</dbReference>
<dbReference type="InterPro" id="IPR018060">
    <property type="entry name" value="HTH_AraC"/>
</dbReference>
<evidence type="ECO:0000256" key="4">
    <source>
        <dbReference type="ARBA" id="ARBA00023163"/>
    </source>
</evidence>
<keyword evidence="3" id="KW-0010">Activator</keyword>
<comment type="caution">
    <text evidence="6">The sequence shown here is derived from an EMBL/GenBank/DDBJ whole genome shotgun (WGS) entry which is preliminary data.</text>
</comment>
<dbReference type="SUPFAM" id="SSF51215">
    <property type="entry name" value="Regulatory protein AraC"/>
    <property type="match status" value="1"/>
</dbReference>
<evidence type="ECO:0000256" key="1">
    <source>
        <dbReference type="ARBA" id="ARBA00023015"/>
    </source>
</evidence>
<evidence type="ECO:0000313" key="6">
    <source>
        <dbReference type="EMBL" id="MDP9959215.1"/>
    </source>
</evidence>
<accession>A0ABT9SL50</accession>
<dbReference type="InterPro" id="IPR037923">
    <property type="entry name" value="HTH-like"/>
</dbReference>
<dbReference type="Proteomes" id="UP001235513">
    <property type="component" value="Unassembled WGS sequence"/>
</dbReference>
<protein>
    <submittedName>
        <fullName evidence="6">AraC-like DNA-binding protein</fullName>
    </submittedName>
</protein>
<keyword evidence="4" id="KW-0804">Transcription</keyword>
<dbReference type="PROSITE" id="PS01124">
    <property type="entry name" value="HTH_ARAC_FAMILY_2"/>
    <property type="match status" value="1"/>
</dbReference>
<sequence>MSKSFQNLKFEFLDNIELFSSEDETEYFPFHVHDYFCISLICKGTELLQTPDGDHYATSGLISITQADEVHKNSSVDTSPYSYKTFYVNPDVLKYYNNGKKIQRLQRVIDDRALYTGFNYLSLGGENRLQDFQKALKRLTAYDEKEEEKQAIPSFSFIDELAGTIPYVPIKLEDLSKKFFMSKFHFAREFKKAKGISPMSYIMIKRLNNSKRMLLQGEDIQTVCYLMGFYDAAHLNTAFKRFFGITLRMIKSSNIIQDISVKGK</sequence>
<dbReference type="InterPro" id="IPR009057">
    <property type="entry name" value="Homeodomain-like_sf"/>
</dbReference>
<keyword evidence="7" id="KW-1185">Reference proteome</keyword>
<keyword evidence="1" id="KW-0805">Transcription regulation</keyword>
<dbReference type="PANTHER" id="PTHR46796">
    <property type="entry name" value="HTH-TYPE TRANSCRIPTIONAL ACTIVATOR RHAS-RELATED"/>
    <property type="match status" value="1"/>
</dbReference>
<dbReference type="InterPro" id="IPR050204">
    <property type="entry name" value="AraC_XylS_family_regulators"/>
</dbReference>
<dbReference type="Gene3D" id="1.10.10.60">
    <property type="entry name" value="Homeodomain-like"/>
    <property type="match status" value="2"/>
</dbReference>
<evidence type="ECO:0000313" key="7">
    <source>
        <dbReference type="Proteomes" id="UP001235513"/>
    </source>
</evidence>
<dbReference type="Pfam" id="PF02311">
    <property type="entry name" value="AraC_binding"/>
    <property type="match status" value="1"/>
</dbReference>
<evidence type="ECO:0000256" key="2">
    <source>
        <dbReference type="ARBA" id="ARBA00023125"/>
    </source>
</evidence>
<dbReference type="RefSeq" id="WP_306841850.1">
    <property type="nucleotide sequence ID" value="NZ_JAUSRL010000002.1"/>
</dbReference>
<dbReference type="PROSITE" id="PS00041">
    <property type="entry name" value="HTH_ARAC_FAMILY_1"/>
    <property type="match status" value="1"/>
</dbReference>
<dbReference type="SUPFAM" id="SSF46689">
    <property type="entry name" value="Homeodomain-like"/>
    <property type="match status" value="1"/>
</dbReference>
<dbReference type="InterPro" id="IPR003313">
    <property type="entry name" value="AraC-bd"/>
</dbReference>
<organism evidence="6 7">
    <name type="scientific">Chryseobacterium lathyri</name>
    <dbReference type="NCBI Taxonomy" id="395933"/>
    <lineage>
        <taxon>Bacteria</taxon>
        <taxon>Pseudomonadati</taxon>
        <taxon>Bacteroidota</taxon>
        <taxon>Flavobacteriia</taxon>
        <taxon>Flavobacteriales</taxon>
        <taxon>Weeksellaceae</taxon>
        <taxon>Chryseobacterium group</taxon>
        <taxon>Chryseobacterium</taxon>
    </lineage>
</organism>
<dbReference type="InterPro" id="IPR018062">
    <property type="entry name" value="HTH_AraC-typ_CS"/>
</dbReference>
<feature type="domain" description="HTH araC/xylS-type" evidence="5">
    <location>
        <begin position="169"/>
        <end position="253"/>
    </location>
</feature>
<dbReference type="Pfam" id="PF12833">
    <property type="entry name" value="HTH_18"/>
    <property type="match status" value="1"/>
</dbReference>
<dbReference type="EMBL" id="JAUSRL010000002">
    <property type="protein sequence ID" value="MDP9959215.1"/>
    <property type="molecule type" value="Genomic_DNA"/>
</dbReference>